<dbReference type="InterPro" id="IPR023210">
    <property type="entry name" value="NADP_OxRdtase_dom"/>
</dbReference>
<dbReference type="InterPro" id="IPR050523">
    <property type="entry name" value="AKR_Detox_Biosynth"/>
</dbReference>
<proteinExistence type="predicted"/>
<keyword evidence="1" id="KW-0560">Oxidoreductase</keyword>
<dbReference type="Gene3D" id="3.20.20.100">
    <property type="entry name" value="NADP-dependent oxidoreductase domain"/>
    <property type="match status" value="1"/>
</dbReference>
<protein>
    <submittedName>
        <fullName evidence="3">Aldo/keto reductase</fullName>
    </submittedName>
</protein>
<evidence type="ECO:0000256" key="1">
    <source>
        <dbReference type="ARBA" id="ARBA00023002"/>
    </source>
</evidence>
<dbReference type="PANTHER" id="PTHR43364:SF4">
    <property type="entry name" value="NAD(P)-LINKED OXIDOREDUCTASE SUPERFAMILY PROTEIN"/>
    <property type="match status" value="1"/>
</dbReference>
<evidence type="ECO:0000313" key="4">
    <source>
        <dbReference type="Proteomes" id="UP000677082"/>
    </source>
</evidence>
<dbReference type="RefSeq" id="WP_213005117.1">
    <property type="nucleotide sequence ID" value="NZ_BOQN01000011.1"/>
</dbReference>
<dbReference type="AlphaFoldDB" id="A0A919VYL5"/>
<organism evidence="3 4">
    <name type="scientific">Paractinoplanes toevensis</name>
    <dbReference type="NCBI Taxonomy" id="571911"/>
    <lineage>
        <taxon>Bacteria</taxon>
        <taxon>Bacillati</taxon>
        <taxon>Actinomycetota</taxon>
        <taxon>Actinomycetes</taxon>
        <taxon>Micromonosporales</taxon>
        <taxon>Micromonosporaceae</taxon>
        <taxon>Paractinoplanes</taxon>
    </lineage>
</organism>
<evidence type="ECO:0000313" key="3">
    <source>
        <dbReference type="EMBL" id="GIM89147.1"/>
    </source>
</evidence>
<dbReference type="GO" id="GO:0005829">
    <property type="term" value="C:cytosol"/>
    <property type="evidence" value="ECO:0007669"/>
    <property type="project" value="TreeGrafter"/>
</dbReference>
<dbReference type="EMBL" id="BOQN01000011">
    <property type="protein sequence ID" value="GIM89147.1"/>
    <property type="molecule type" value="Genomic_DNA"/>
</dbReference>
<gene>
    <name evidence="3" type="ORF">Ato02nite_009400</name>
</gene>
<dbReference type="Proteomes" id="UP000677082">
    <property type="component" value="Unassembled WGS sequence"/>
</dbReference>
<keyword evidence="4" id="KW-1185">Reference proteome</keyword>
<reference evidence="3 4" key="1">
    <citation type="submission" date="2021-03" db="EMBL/GenBank/DDBJ databases">
        <title>Whole genome shotgun sequence of Actinoplanes toevensis NBRC 105298.</title>
        <authorList>
            <person name="Komaki H."/>
            <person name="Tamura T."/>
        </authorList>
    </citation>
    <scope>NUCLEOTIDE SEQUENCE [LARGE SCALE GENOMIC DNA]</scope>
    <source>
        <strain evidence="3 4">NBRC 105298</strain>
    </source>
</reference>
<dbReference type="InterPro" id="IPR036812">
    <property type="entry name" value="NAD(P)_OxRdtase_dom_sf"/>
</dbReference>
<feature type="domain" description="NADP-dependent oxidoreductase" evidence="2">
    <location>
        <begin position="15"/>
        <end position="334"/>
    </location>
</feature>
<dbReference type="SUPFAM" id="SSF51430">
    <property type="entry name" value="NAD(P)-linked oxidoreductase"/>
    <property type="match status" value="1"/>
</dbReference>
<sequence>MQTIELGRTGTQVSRLALGAMQMGNATSEPDSIRILDRYTEVGGSFIDTADCYEWWAKRDSRGGESEELLGRWLRAGNRREQVFLATKGSALPHYSPDLWAADGTPDWELARRTFAGAGAKTLRDALDGSLRRLGTDHVDLYYIHVDDKGTPLEETLEALAGLVAAGKIRYLGWSNVRTWRLERIRGLCERNGWPLPVAIQQQHSYLRPKAGLESASIVGAEQLDYLRDHDDQTLVAYSPILKGVYASAAKRTGHWMMANYAGPDAGARIAAVEEVAAEAGVTPNQLVLAWLMHQTGPRVLPLIGPRTTQQFEEALPALDVKLTGEQLDRLDAAGA</sequence>
<name>A0A919VYL5_9ACTN</name>
<dbReference type="PANTHER" id="PTHR43364">
    <property type="entry name" value="NADH-SPECIFIC METHYLGLYOXAL REDUCTASE-RELATED"/>
    <property type="match status" value="1"/>
</dbReference>
<dbReference type="GO" id="GO:0016491">
    <property type="term" value="F:oxidoreductase activity"/>
    <property type="evidence" value="ECO:0007669"/>
    <property type="project" value="UniProtKB-KW"/>
</dbReference>
<accession>A0A919VYL5</accession>
<evidence type="ECO:0000259" key="2">
    <source>
        <dbReference type="Pfam" id="PF00248"/>
    </source>
</evidence>
<comment type="caution">
    <text evidence="3">The sequence shown here is derived from an EMBL/GenBank/DDBJ whole genome shotgun (WGS) entry which is preliminary data.</text>
</comment>
<dbReference type="Pfam" id="PF00248">
    <property type="entry name" value="Aldo_ket_red"/>
    <property type="match status" value="1"/>
</dbReference>